<evidence type="ECO:0000313" key="3">
    <source>
        <dbReference type="EMBL" id="CAF4837801.1"/>
    </source>
</evidence>
<feature type="region of interest" description="Disordered" evidence="1">
    <location>
        <begin position="22"/>
        <end position="43"/>
    </location>
</feature>
<evidence type="ECO:0000256" key="1">
    <source>
        <dbReference type="SAM" id="MobiDB-lite"/>
    </source>
</evidence>
<reference evidence="3" key="1">
    <citation type="submission" date="2021-02" db="EMBL/GenBank/DDBJ databases">
        <authorList>
            <person name="Nowell W R."/>
        </authorList>
    </citation>
    <scope>NUCLEOTIDE SEQUENCE</scope>
</reference>
<dbReference type="EMBL" id="CAJOBI010157521">
    <property type="protein sequence ID" value="CAF4837801.1"/>
    <property type="molecule type" value="Genomic_DNA"/>
</dbReference>
<keyword evidence="2" id="KW-0812">Transmembrane</keyword>
<feature type="compositionally biased region" description="Polar residues" evidence="1">
    <location>
        <begin position="24"/>
        <end position="38"/>
    </location>
</feature>
<name>A0A8S3BJS5_9BILA</name>
<proteinExistence type="predicted"/>
<dbReference type="Proteomes" id="UP000676336">
    <property type="component" value="Unassembled WGS sequence"/>
</dbReference>
<sequence>MSEAVAIHIPLLEIRELPTKRSVNRQSTPIQSSNATTNHLHEPLSSRSIEVQNAVSPRIIDVNTSTIPAALNPVNSSVPLSVKVAVGIVLGMIALVAIIVPAVLLSGAAAAATATTTTTGRLLFILSVYRHPLYFQINPTYLSFTFISKQCNKPSLEHSVILVLRSEFHHE</sequence>
<keyword evidence="2" id="KW-1133">Transmembrane helix</keyword>
<evidence type="ECO:0000256" key="2">
    <source>
        <dbReference type="SAM" id="Phobius"/>
    </source>
</evidence>
<dbReference type="AlphaFoldDB" id="A0A8S3BJS5"/>
<gene>
    <name evidence="3" type="ORF">SMN809_LOCUS48790</name>
</gene>
<accession>A0A8S3BJS5</accession>
<keyword evidence="2" id="KW-0472">Membrane</keyword>
<evidence type="ECO:0000313" key="4">
    <source>
        <dbReference type="Proteomes" id="UP000676336"/>
    </source>
</evidence>
<feature type="transmembrane region" description="Helical" evidence="2">
    <location>
        <begin position="84"/>
        <end position="104"/>
    </location>
</feature>
<protein>
    <submittedName>
        <fullName evidence="3">Uncharacterized protein</fullName>
    </submittedName>
</protein>
<organism evidence="3 4">
    <name type="scientific">Rotaria magnacalcarata</name>
    <dbReference type="NCBI Taxonomy" id="392030"/>
    <lineage>
        <taxon>Eukaryota</taxon>
        <taxon>Metazoa</taxon>
        <taxon>Spiralia</taxon>
        <taxon>Gnathifera</taxon>
        <taxon>Rotifera</taxon>
        <taxon>Eurotatoria</taxon>
        <taxon>Bdelloidea</taxon>
        <taxon>Philodinida</taxon>
        <taxon>Philodinidae</taxon>
        <taxon>Rotaria</taxon>
    </lineage>
</organism>
<comment type="caution">
    <text evidence="3">The sequence shown here is derived from an EMBL/GenBank/DDBJ whole genome shotgun (WGS) entry which is preliminary data.</text>
</comment>